<feature type="non-terminal residue" evidence="2">
    <location>
        <position position="1"/>
    </location>
</feature>
<organism evidence="2 3">
    <name type="scientific">Staurois parvus</name>
    <dbReference type="NCBI Taxonomy" id="386267"/>
    <lineage>
        <taxon>Eukaryota</taxon>
        <taxon>Metazoa</taxon>
        <taxon>Chordata</taxon>
        <taxon>Craniata</taxon>
        <taxon>Vertebrata</taxon>
        <taxon>Euteleostomi</taxon>
        <taxon>Amphibia</taxon>
        <taxon>Batrachia</taxon>
        <taxon>Anura</taxon>
        <taxon>Neobatrachia</taxon>
        <taxon>Ranoidea</taxon>
        <taxon>Ranidae</taxon>
        <taxon>Staurois</taxon>
    </lineage>
</organism>
<feature type="region of interest" description="Disordered" evidence="1">
    <location>
        <begin position="57"/>
        <end position="168"/>
    </location>
</feature>
<feature type="compositionally biased region" description="Polar residues" evidence="1">
    <location>
        <begin position="113"/>
        <end position="123"/>
    </location>
</feature>
<protein>
    <submittedName>
        <fullName evidence="2">Uncharacterized protein</fullName>
    </submittedName>
</protein>
<gene>
    <name evidence="2" type="ORF">SPARVUS_LOCUS3271052</name>
</gene>
<dbReference type="EMBL" id="CATNWA010004953">
    <property type="protein sequence ID" value="CAI9549048.1"/>
    <property type="molecule type" value="Genomic_DNA"/>
</dbReference>
<comment type="caution">
    <text evidence="2">The sequence shown here is derived from an EMBL/GenBank/DDBJ whole genome shotgun (WGS) entry which is preliminary data.</text>
</comment>
<evidence type="ECO:0000256" key="1">
    <source>
        <dbReference type="SAM" id="MobiDB-lite"/>
    </source>
</evidence>
<feature type="region of interest" description="Disordered" evidence="1">
    <location>
        <begin position="180"/>
        <end position="206"/>
    </location>
</feature>
<sequence length="206" mass="22712">IAKSTKSLPEINSIPGSYVWDNPKPTEKSSEEENIAIDLLELTTRDEDDREEMINSLRQLRNSAAKKRAKMSGSLSDLDSPDSMKIDLNMDSPSSTSSPINGSYSESGVYSRESLTSPLSPTPQLKRLSEVITVPKPKVRPRVPSASRSKDTGKKADSLQQGNLANEKSVRVIGQRMYYRNGPADAEEESSKEVTPMLTRHPPKPP</sequence>
<evidence type="ECO:0000313" key="2">
    <source>
        <dbReference type="EMBL" id="CAI9549048.1"/>
    </source>
</evidence>
<feature type="compositionally biased region" description="Low complexity" evidence="1">
    <location>
        <begin position="92"/>
        <end position="105"/>
    </location>
</feature>
<feature type="non-terminal residue" evidence="2">
    <location>
        <position position="206"/>
    </location>
</feature>
<proteinExistence type="predicted"/>
<accession>A0ABN9BNH9</accession>
<feature type="compositionally biased region" description="Low complexity" evidence="1">
    <location>
        <begin position="72"/>
        <end position="83"/>
    </location>
</feature>
<reference evidence="2" key="1">
    <citation type="submission" date="2023-05" db="EMBL/GenBank/DDBJ databases">
        <authorList>
            <person name="Stuckert A."/>
        </authorList>
    </citation>
    <scope>NUCLEOTIDE SEQUENCE</scope>
</reference>
<keyword evidence="3" id="KW-1185">Reference proteome</keyword>
<name>A0ABN9BNH9_9NEOB</name>
<feature type="region of interest" description="Disordered" evidence="1">
    <location>
        <begin position="1"/>
        <end position="33"/>
    </location>
</feature>
<dbReference type="Proteomes" id="UP001162483">
    <property type="component" value="Unassembled WGS sequence"/>
</dbReference>
<feature type="compositionally biased region" description="Basic and acidic residues" evidence="1">
    <location>
        <begin position="148"/>
        <end position="157"/>
    </location>
</feature>
<evidence type="ECO:0000313" key="3">
    <source>
        <dbReference type="Proteomes" id="UP001162483"/>
    </source>
</evidence>